<feature type="compositionally biased region" description="Low complexity" evidence="1">
    <location>
        <begin position="215"/>
        <end position="231"/>
    </location>
</feature>
<feature type="compositionally biased region" description="Low complexity" evidence="1">
    <location>
        <begin position="169"/>
        <end position="187"/>
    </location>
</feature>
<feature type="compositionally biased region" description="Polar residues" evidence="1">
    <location>
        <begin position="1262"/>
        <end position="1281"/>
    </location>
</feature>
<feature type="region of interest" description="Disordered" evidence="1">
    <location>
        <begin position="203"/>
        <end position="337"/>
    </location>
</feature>
<sequence length="1504" mass="159082">MPAPRHSLPPHAAPPFHSSGQGRGQQHAAGVRNNEPQRILEAQGIRRCDAVPISEAWGLYGFRAAGQPGGHPPGPAPQVSQLSASHSDAGHREMHRGPSPRGDGFGGLVQRGGSLRAVTPPSAPPSHLRSAVLSAGHMPPQPHHGFRSEQQRRQRGPSSQASTAAMSQRSGGSAYPPAAAPPVRSASMTEARTAMLIRKKVAAAREGVDMDNQPSRTGSASSGSSYNSQTSWRSGVSLRPGQLLPSYPAPSFDGSRRSSLLSMHAATQPPGPNLMTAQQRYGSSPSPHGALGLLNMSAPPPSSSGRASPPAPSPVAVWRQSLPFASHRSGDESTSPPRISAKERIARMHLSQLPLVGPHPTSQLPTSTRHSSHHLPRMPHLPHLHMPRSLQKLSSRSHSTRDSKSRSISGPIAMSDFSMNPFRRSLDEDARRRSMESEASDRSPGSAGRAREKAQRKTLSDALGPPSSDDEGPYAICKAVGEEARRNSKGSDASAGNTPRPDAQARGPNGFGFVSRWGEDVHASQQRQQAMRLQQQQQQQYGASPTRGPALPFSGTTPPRGMPLYAPQARMQAPPNWSNSGPVPMRNPFDQPAPAPMLWQQPGVPQRQPRRGSVLPANLPQRPQFGMHDDMLSPREGAVSQQGSWLGGPGPRMPTGGRRGSASPWQGQNGGPPPGQGRRGSVSRQQGNAGGQGRGRGATTPQQGSQYAQQQVSGRRGSVSQRQQQGGPSAGRGPPPPAGQRRGSALPRYVPPQGSGLMATAAPFVPGSQIPRRNGAEGSAIPAPMGLAGRVRNTSQASQQRIRRPSVAANFLPATPRSPSAKGRRPSYSNGGMPHPGMGRRRSSSGAGRYAQEPGMGRRRNGSISYQPPPPAGGRRRGSSVSGVRSAQPSPSLASASWGAPPPMNGRQRGNSVGQQAMPPHVALPPHFAQAPSQATPPVRPVKSPQRQESPPLISETAASSRSNSRESERPHGPTRAPSSSSTIRFGPRGTTGTTEGSLTPTVRAASTSLPDDAGEDSDDEEDAALQHGTALLRQQVRVADPSPSIFGGEDAASSVGEYNGVIEVGFDRSPRRKSYLSIISSGDSVDTACEEERVAPSPPPMAATRASLPAVAAPVPTLAPSALRRTPSAPRAASMSLLKRNESIASTRSEDEAGRLWKHLESRLGVDLTTGAKKSGYDSPSSSRASSKLVKRRSITRTRSPESPWALVESALGELKLSLGKVRQPSPVPPVPPLPERVLESQDPGLRYAASDDEPLEEASTRSSRSNSLTGDKLDSSLTPTLPDVPRASSALRASLPAVADSSSRIPIFTRSTRPLSEARNVRAVVPRTKQSLLPTRTGLSANNAALPAVTGRQRMDSASSLASSLMTTTSSSPSRSQRSFSDGLTESDTDVSDLGSESGRRRSQTSSSHSRLPRRTPRTPRNGEPLLPASSKQPFGGLEAQSPVALALTALRSSTIRRAERDQLDMYDFGRATESEYVGKPTAEMRQHAAARLEIQARRALS</sequence>
<feature type="region of interest" description="Disordered" evidence="1">
    <location>
        <begin position="62"/>
        <end position="187"/>
    </location>
</feature>
<name>A0A316Z7Z4_9BASI</name>
<feature type="compositionally biased region" description="Polar residues" evidence="1">
    <location>
        <begin position="275"/>
        <end position="286"/>
    </location>
</feature>
<keyword evidence="3" id="KW-1185">Reference proteome</keyword>
<feature type="compositionally biased region" description="Low complexity" evidence="1">
    <location>
        <begin position="697"/>
        <end position="727"/>
    </location>
</feature>
<feature type="compositionally biased region" description="Low complexity" evidence="1">
    <location>
        <begin position="387"/>
        <end position="397"/>
    </location>
</feature>
<feature type="region of interest" description="Disordered" evidence="1">
    <location>
        <begin position="1120"/>
        <end position="1155"/>
    </location>
</feature>
<protein>
    <submittedName>
        <fullName evidence="2">Uncharacterized protein</fullName>
    </submittedName>
</protein>
<dbReference type="GeneID" id="37269994"/>
<dbReference type="Proteomes" id="UP000245946">
    <property type="component" value="Unassembled WGS sequence"/>
</dbReference>
<feature type="compositionally biased region" description="Acidic residues" evidence="1">
    <location>
        <begin position="1013"/>
        <end position="1024"/>
    </location>
</feature>
<feature type="region of interest" description="Disordered" evidence="1">
    <location>
        <begin position="1248"/>
        <end position="1286"/>
    </location>
</feature>
<feature type="compositionally biased region" description="Basic and acidic residues" evidence="1">
    <location>
        <begin position="449"/>
        <end position="459"/>
    </location>
</feature>
<feature type="compositionally biased region" description="Basic and acidic residues" evidence="1">
    <location>
        <begin position="424"/>
        <end position="441"/>
    </location>
</feature>
<evidence type="ECO:0000313" key="3">
    <source>
        <dbReference type="Proteomes" id="UP000245946"/>
    </source>
</evidence>
<feature type="compositionally biased region" description="Basic residues" evidence="1">
    <location>
        <begin position="370"/>
        <end position="386"/>
    </location>
</feature>
<feature type="region of interest" description="Disordered" evidence="1">
    <location>
        <begin position="1"/>
        <end position="37"/>
    </location>
</feature>
<organism evidence="2 3">
    <name type="scientific">Tilletiopsis washingtonensis</name>
    <dbReference type="NCBI Taxonomy" id="58919"/>
    <lineage>
        <taxon>Eukaryota</taxon>
        <taxon>Fungi</taxon>
        <taxon>Dikarya</taxon>
        <taxon>Basidiomycota</taxon>
        <taxon>Ustilaginomycotina</taxon>
        <taxon>Exobasidiomycetes</taxon>
        <taxon>Entylomatales</taxon>
        <taxon>Entylomatales incertae sedis</taxon>
        <taxon>Tilletiopsis</taxon>
    </lineage>
</organism>
<accession>A0A316Z7Z4</accession>
<dbReference type="RefSeq" id="XP_025598186.1">
    <property type="nucleotide sequence ID" value="XM_025742450.1"/>
</dbReference>
<feature type="region of interest" description="Disordered" evidence="1">
    <location>
        <begin position="1328"/>
        <end position="1439"/>
    </location>
</feature>
<feature type="compositionally biased region" description="Low complexity" evidence="1">
    <location>
        <begin position="1358"/>
        <end position="1384"/>
    </location>
</feature>
<feature type="compositionally biased region" description="Polar residues" evidence="1">
    <location>
        <begin position="1330"/>
        <end position="1345"/>
    </location>
</feature>
<proteinExistence type="predicted"/>
<feature type="region of interest" description="Disordered" evidence="1">
    <location>
        <begin position="1169"/>
        <end position="1206"/>
    </location>
</feature>
<feature type="compositionally biased region" description="Low complexity" evidence="1">
    <location>
        <begin position="525"/>
        <end position="540"/>
    </location>
</feature>
<reference evidence="2 3" key="1">
    <citation type="journal article" date="2018" name="Mol. Biol. Evol.">
        <title>Broad Genomic Sampling Reveals a Smut Pathogenic Ancestry of the Fungal Clade Ustilaginomycotina.</title>
        <authorList>
            <person name="Kijpornyongpan T."/>
            <person name="Mondo S.J."/>
            <person name="Barry K."/>
            <person name="Sandor L."/>
            <person name="Lee J."/>
            <person name="Lipzen A."/>
            <person name="Pangilinan J."/>
            <person name="LaButti K."/>
            <person name="Hainaut M."/>
            <person name="Henrissat B."/>
            <person name="Grigoriev I.V."/>
            <person name="Spatafora J.W."/>
            <person name="Aime M.C."/>
        </authorList>
    </citation>
    <scope>NUCLEOTIDE SEQUENCE [LARGE SCALE GENOMIC DNA]</scope>
    <source>
        <strain evidence="2 3">MCA 4186</strain>
    </source>
</reference>
<evidence type="ECO:0000256" key="1">
    <source>
        <dbReference type="SAM" id="MobiDB-lite"/>
    </source>
</evidence>
<dbReference type="EMBL" id="KZ819293">
    <property type="protein sequence ID" value="PWN97907.1"/>
    <property type="molecule type" value="Genomic_DNA"/>
</dbReference>
<feature type="compositionally biased region" description="Polar residues" evidence="1">
    <location>
        <begin position="156"/>
        <end position="168"/>
    </location>
</feature>
<evidence type="ECO:0000313" key="2">
    <source>
        <dbReference type="EMBL" id="PWN97907.1"/>
    </source>
</evidence>
<feature type="compositionally biased region" description="Low complexity" evidence="1">
    <location>
        <begin position="991"/>
        <end position="1002"/>
    </location>
</feature>
<gene>
    <name evidence="2" type="ORF">FA09DRAFT_330071</name>
</gene>
<feature type="compositionally biased region" description="Low complexity" evidence="1">
    <location>
        <begin position="879"/>
        <end position="897"/>
    </location>
</feature>
<feature type="region of interest" description="Disordered" evidence="1">
    <location>
        <begin position="353"/>
        <end position="1026"/>
    </location>
</feature>